<dbReference type="PANTHER" id="PTHR32322">
    <property type="entry name" value="INNER MEMBRANE TRANSPORTER"/>
    <property type="match status" value="1"/>
</dbReference>
<comment type="similarity">
    <text evidence="2">Belongs to the EamA transporter family.</text>
</comment>
<evidence type="ECO:0000256" key="5">
    <source>
        <dbReference type="ARBA" id="ARBA00023136"/>
    </source>
</evidence>
<sequence length="311" mass="33745">MNRFKGIAMILIGAMLWGATGPMMERLMEDYGLTASFISTLRLILAGTLLLGFLKLKGVRINSIFKGKTWIPQLLLFSVFGMLGVQLTFVSAIEASDAVVATLLQFLGPVYIILFVSLRQKKMPPAYQVIGMAGTLVGLFLLLTNGKPDELTISGEALFWGILVGLTFSFYTLFPARLMQEWGVLLVVGWSMLIGGLSLGLAKPVFLSKEWGKLADPSALGLFLAIVIGGTVAFILFLSSMRFITPVETSVLSAVEPLTAMVISALWFQQLLAPVQLTGTFIMLIFVTWLSLAGNLKPKKQQSLQKNGGAS</sequence>
<evidence type="ECO:0000256" key="2">
    <source>
        <dbReference type="ARBA" id="ARBA00007362"/>
    </source>
</evidence>
<feature type="transmembrane region" description="Helical" evidence="6">
    <location>
        <begin position="125"/>
        <end position="145"/>
    </location>
</feature>
<feature type="transmembrane region" description="Helical" evidence="6">
    <location>
        <begin position="275"/>
        <end position="296"/>
    </location>
</feature>
<dbReference type="InterPro" id="IPR000620">
    <property type="entry name" value="EamA_dom"/>
</dbReference>
<dbReference type="InterPro" id="IPR050638">
    <property type="entry name" value="AA-Vitamin_Transporters"/>
</dbReference>
<evidence type="ECO:0000313" key="9">
    <source>
        <dbReference type="Proteomes" id="UP001597273"/>
    </source>
</evidence>
<feature type="domain" description="EamA" evidence="7">
    <location>
        <begin position="157"/>
        <end position="291"/>
    </location>
</feature>
<feature type="domain" description="EamA" evidence="7">
    <location>
        <begin position="5"/>
        <end position="143"/>
    </location>
</feature>
<evidence type="ECO:0000256" key="6">
    <source>
        <dbReference type="SAM" id="Phobius"/>
    </source>
</evidence>
<keyword evidence="9" id="KW-1185">Reference proteome</keyword>
<keyword evidence="3 6" id="KW-0812">Transmembrane</keyword>
<feature type="transmembrane region" description="Helical" evidence="6">
    <location>
        <begin position="74"/>
        <end position="93"/>
    </location>
</feature>
<keyword evidence="5 6" id="KW-0472">Membrane</keyword>
<feature type="transmembrane region" description="Helical" evidence="6">
    <location>
        <begin position="183"/>
        <end position="206"/>
    </location>
</feature>
<dbReference type="Proteomes" id="UP001597273">
    <property type="component" value="Unassembled WGS sequence"/>
</dbReference>
<evidence type="ECO:0000256" key="3">
    <source>
        <dbReference type="ARBA" id="ARBA00022692"/>
    </source>
</evidence>
<feature type="transmembrane region" description="Helical" evidence="6">
    <location>
        <begin position="157"/>
        <end position="176"/>
    </location>
</feature>
<feature type="transmembrane region" description="Helical" evidence="6">
    <location>
        <begin position="218"/>
        <end position="238"/>
    </location>
</feature>
<dbReference type="EMBL" id="JBHUFW010000009">
    <property type="protein sequence ID" value="MFD1863655.1"/>
    <property type="molecule type" value="Genomic_DNA"/>
</dbReference>
<comment type="subcellular location">
    <subcellularLocation>
        <location evidence="1">Endomembrane system</location>
        <topology evidence="1">Multi-pass membrane protein</topology>
    </subcellularLocation>
</comment>
<keyword evidence="4 6" id="KW-1133">Transmembrane helix</keyword>
<dbReference type="RefSeq" id="WP_204893490.1">
    <property type="nucleotide sequence ID" value="NZ_JBHUFW010000009.1"/>
</dbReference>
<feature type="transmembrane region" description="Helical" evidence="6">
    <location>
        <begin position="250"/>
        <end position="269"/>
    </location>
</feature>
<dbReference type="SUPFAM" id="SSF103481">
    <property type="entry name" value="Multidrug resistance efflux transporter EmrE"/>
    <property type="match status" value="1"/>
</dbReference>
<name>A0ABW4QJ75_9BACL</name>
<feature type="transmembrane region" description="Helical" evidence="6">
    <location>
        <begin position="34"/>
        <end position="54"/>
    </location>
</feature>
<dbReference type="PANTHER" id="PTHR32322:SF2">
    <property type="entry name" value="EAMA DOMAIN-CONTAINING PROTEIN"/>
    <property type="match status" value="1"/>
</dbReference>
<dbReference type="Pfam" id="PF00892">
    <property type="entry name" value="EamA"/>
    <property type="match status" value="2"/>
</dbReference>
<comment type="caution">
    <text evidence="8">The sequence shown here is derived from an EMBL/GenBank/DDBJ whole genome shotgun (WGS) entry which is preliminary data.</text>
</comment>
<evidence type="ECO:0000313" key="8">
    <source>
        <dbReference type="EMBL" id="MFD1863655.1"/>
    </source>
</evidence>
<feature type="transmembrane region" description="Helical" evidence="6">
    <location>
        <begin position="99"/>
        <end position="118"/>
    </location>
</feature>
<evidence type="ECO:0000259" key="7">
    <source>
        <dbReference type="Pfam" id="PF00892"/>
    </source>
</evidence>
<reference evidence="9" key="1">
    <citation type="journal article" date="2019" name="Int. J. Syst. Evol. Microbiol.">
        <title>The Global Catalogue of Microorganisms (GCM) 10K type strain sequencing project: providing services to taxonomists for standard genome sequencing and annotation.</title>
        <authorList>
            <consortium name="The Broad Institute Genomics Platform"/>
            <consortium name="The Broad Institute Genome Sequencing Center for Infectious Disease"/>
            <person name="Wu L."/>
            <person name="Ma J."/>
        </authorList>
    </citation>
    <scope>NUCLEOTIDE SEQUENCE [LARGE SCALE GENOMIC DNA]</scope>
    <source>
        <strain evidence="9">CGMCC 1.15475</strain>
    </source>
</reference>
<proteinExistence type="inferred from homology"/>
<organism evidence="8 9">
    <name type="scientific">Planococcus chinensis</name>
    <dbReference type="NCBI Taxonomy" id="272917"/>
    <lineage>
        <taxon>Bacteria</taxon>
        <taxon>Bacillati</taxon>
        <taxon>Bacillota</taxon>
        <taxon>Bacilli</taxon>
        <taxon>Bacillales</taxon>
        <taxon>Caryophanaceae</taxon>
        <taxon>Planococcus</taxon>
    </lineage>
</organism>
<gene>
    <name evidence="8" type="ORF">ACFSDB_12060</name>
</gene>
<dbReference type="InterPro" id="IPR037185">
    <property type="entry name" value="EmrE-like"/>
</dbReference>
<evidence type="ECO:0000256" key="4">
    <source>
        <dbReference type="ARBA" id="ARBA00022989"/>
    </source>
</evidence>
<protein>
    <submittedName>
        <fullName evidence="8">DMT family transporter</fullName>
    </submittedName>
</protein>
<accession>A0ABW4QJ75</accession>
<evidence type="ECO:0000256" key="1">
    <source>
        <dbReference type="ARBA" id="ARBA00004127"/>
    </source>
</evidence>